<organism evidence="1 2">
    <name type="scientific">Cystobacter fuscus</name>
    <dbReference type="NCBI Taxonomy" id="43"/>
    <lineage>
        <taxon>Bacteria</taxon>
        <taxon>Pseudomonadati</taxon>
        <taxon>Myxococcota</taxon>
        <taxon>Myxococcia</taxon>
        <taxon>Myxococcales</taxon>
        <taxon>Cystobacterineae</taxon>
        <taxon>Archangiaceae</taxon>
        <taxon>Cystobacter</taxon>
    </lineage>
</organism>
<proteinExistence type="predicted"/>
<dbReference type="KEGG" id="cfus:CYFUS_005120"/>
<sequence length="91" mass="10557">MNSNSLYKLINVFRRLSKDEAVIYRCFELIPEQGFVVQSADRINLPVDMEDMRFHERQLWELFCEEAPDQRGVPSASIEEAIAAFDAKFGN</sequence>
<protein>
    <submittedName>
        <fullName evidence="1">Uncharacterized protein</fullName>
    </submittedName>
</protein>
<name>A0A250J6X5_9BACT</name>
<dbReference type="Proteomes" id="UP000217257">
    <property type="component" value="Chromosome"/>
</dbReference>
<dbReference type="AlphaFoldDB" id="A0A250J6X5"/>
<gene>
    <name evidence="1" type="ORF">CYFUS_005120</name>
</gene>
<evidence type="ECO:0000313" key="1">
    <source>
        <dbReference type="EMBL" id="ATB39675.1"/>
    </source>
</evidence>
<evidence type="ECO:0000313" key="2">
    <source>
        <dbReference type="Proteomes" id="UP000217257"/>
    </source>
</evidence>
<dbReference type="EMBL" id="CP022098">
    <property type="protein sequence ID" value="ATB39675.1"/>
    <property type="molecule type" value="Genomic_DNA"/>
</dbReference>
<reference evidence="1 2" key="1">
    <citation type="submission" date="2017-06" db="EMBL/GenBank/DDBJ databases">
        <title>Sequencing and comparative analysis of myxobacterial genomes.</title>
        <authorList>
            <person name="Rupp O."/>
            <person name="Goesmann A."/>
            <person name="Sogaard-Andersen L."/>
        </authorList>
    </citation>
    <scope>NUCLEOTIDE SEQUENCE [LARGE SCALE GENOMIC DNA]</scope>
    <source>
        <strain evidence="1 2">DSM 52655</strain>
    </source>
</reference>
<accession>A0A250J6X5</accession>